<accession>A0A0K8MKA5</accession>
<feature type="transmembrane region" description="Helical" evidence="7">
    <location>
        <begin position="259"/>
        <end position="278"/>
    </location>
</feature>
<feature type="transmembrane region" description="Helical" evidence="7">
    <location>
        <begin position="105"/>
        <end position="126"/>
    </location>
</feature>
<dbReference type="Pfam" id="PF07690">
    <property type="entry name" value="MFS_1"/>
    <property type="match status" value="1"/>
</dbReference>
<feature type="transmembrane region" description="Helical" evidence="7">
    <location>
        <begin position="420"/>
        <end position="441"/>
    </location>
</feature>
<dbReference type="PANTHER" id="PTHR42718:SF46">
    <property type="entry name" value="BLR6921 PROTEIN"/>
    <property type="match status" value="1"/>
</dbReference>
<keyword evidence="2" id="KW-0813">Transport</keyword>
<feature type="transmembrane region" description="Helical" evidence="7">
    <location>
        <begin position="166"/>
        <end position="185"/>
    </location>
</feature>
<feature type="transmembrane region" description="Helical" evidence="7">
    <location>
        <begin position="197"/>
        <end position="215"/>
    </location>
</feature>
<dbReference type="STRING" id="157463.GCA_001047075_01213"/>
<dbReference type="InterPro" id="IPR011701">
    <property type="entry name" value="MFS"/>
</dbReference>
<feature type="transmembrane region" description="Helical" evidence="7">
    <location>
        <begin position="75"/>
        <end position="93"/>
    </location>
</feature>
<feature type="transmembrane region" description="Helical" evidence="7">
    <location>
        <begin position="388"/>
        <end position="408"/>
    </location>
</feature>
<evidence type="ECO:0000256" key="6">
    <source>
        <dbReference type="ARBA" id="ARBA00023136"/>
    </source>
</evidence>
<dbReference type="InterPro" id="IPR036259">
    <property type="entry name" value="MFS_trans_sf"/>
</dbReference>
<feature type="transmembrane region" description="Helical" evidence="7">
    <location>
        <begin position="138"/>
        <end position="160"/>
    </location>
</feature>
<organism evidence="9 10">
    <name type="scientific">Fructobacillus ficulneus</name>
    <dbReference type="NCBI Taxonomy" id="157463"/>
    <lineage>
        <taxon>Bacteria</taxon>
        <taxon>Bacillati</taxon>
        <taxon>Bacillota</taxon>
        <taxon>Bacilli</taxon>
        <taxon>Lactobacillales</taxon>
        <taxon>Lactobacillaceae</taxon>
        <taxon>Fructobacillus</taxon>
    </lineage>
</organism>
<name>A0A0K8MKA5_9LACO</name>
<feature type="transmembrane region" description="Helical" evidence="7">
    <location>
        <begin position="348"/>
        <end position="367"/>
    </location>
</feature>
<feature type="transmembrane region" description="Helical" evidence="7">
    <location>
        <begin position="290"/>
        <end position="312"/>
    </location>
</feature>
<dbReference type="AlphaFoldDB" id="A0A0K8MKA5"/>
<sequence>MFKTKNEKIILTLVLVSYLITILDNSIVFTGTTKMAADLHLSAGSLAWVQTAYAVIYGSLLLLGGRLGDLFGRKGVFLTAMALFGLGSLLVGLSTNAVMIICSRAFQGIGAAILAPTTLAVLMDAFQGPERIAAVSGYGSVAGIGSALGLLVGGAFATLGSWRDGFLMNVPVAILVLILGLAALPHVSRSNNQERKLDLPGTVVSVLSMFLLVYTVNGARYPVVTFLLAVAGLGAFIYIEKKSANPLMPLSLFTSRERVGAYLLRFLYLGGMLGFWFVTPQLMQNVWGWSPLLVGCGFLPLSLVYFVVALQVPRLIRRFGNTQLLIIGVGLTLIGFIWLTLYHVNFGYWLGIGLPMTLLGIGQGLAFSPMTNAAIAGTTGRDNGAASGILNTVHQIGGSLGLSVMVVLGNRQPTAVAAYHVAMVVSACLLGAGFLVTVFILPKKSDSEN</sequence>
<comment type="subcellular location">
    <subcellularLocation>
        <location evidence="1">Cell membrane</location>
        <topology evidence="1">Multi-pass membrane protein</topology>
    </subcellularLocation>
</comment>
<evidence type="ECO:0000256" key="2">
    <source>
        <dbReference type="ARBA" id="ARBA00022448"/>
    </source>
</evidence>
<dbReference type="GO" id="GO:0005886">
    <property type="term" value="C:plasma membrane"/>
    <property type="evidence" value="ECO:0007669"/>
    <property type="project" value="UniProtKB-SubCell"/>
</dbReference>
<keyword evidence="3" id="KW-1003">Cell membrane</keyword>
<gene>
    <name evidence="9" type="ORF">FFIC_283420</name>
</gene>
<evidence type="ECO:0000256" key="1">
    <source>
        <dbReference type="ARBA" id="ARBA00004651"/>
    </source>
</evidence>
<feature type="transmembrane region" description="Helical" evidence="7">
    <location>
        <begin position="221"/>
        <end position="239"/>
    </location>
</feature>
<dbReference type="RefSeq" id="WP_061993627.1">
    <property type="nucleotide sequence ID" value="NZ_DF968005.1"/>
</dbReference>
<reference evidence="9 10" key="1">
    <citation type="journal article" date="2015" name="BMC Genomics">
        <title>Comparative genomics of Fructobacillus spp. and Leuconostoc spp. reveals niche-specific evolution of Fructobacillus spp.</title>
        <authorList>
            <person name="Endo A."/>
            <person name="Tanizawa Y."/>
            <person name="Tanaka N."/>
            <person name="Maeno S."/>
            <person name="Kumar H."/>
            <person name="Shiwa Y."/>
            <person name="Okada S."/>
            <person name="Yoshikawa H."/>
            <person name="Dicks L."/>
            <person name="Nakagawa J."/>
            <person name="Arita M."/>
        </authorList>
    </citation>
    <scope>NUCLEOTIDE SEQUENCE [LARGE SCALE GENOMIC DNA]</scope>
    <source>
        <strain evidence="9 10">JCM 12225</strain>
    </source>
</reference>
<evidence type="ECO:0000313" key="10">
    <source>
        <dbReference type="Proteomes" id="UP000253891"/>
    </source>
</evidence>
<dbReference type="PANTHER" id="PTHR42718">
    <property type="entry name" value="MAJOR FACILITATOR SUPERFAMILY MULTIDRUG TRANSPORTER MFSC"/>
    <property type="match status" value="1"/>
</dbReference>
<evidence type="ECO:0000256" key="4">
    <source>
        <dbReference type="ARBA" id="ARBA00022692"/>
    </source>
</evidence>
<feature type="transmembrane region" description="Helical" evidence="7">
    <location>
        <begin position="41"/>
        <end position="63"/>
    </location>
</feature>
<dbReference type="Proteomes" id="UP000253891">
    <property type="component" value="Unassembled WGS sequence"/>
</dbReference>
<evidence type="ECO:0000256" key="3">
    <source>
        <dbReference type="ARBA" id="ARBA00022475"/>
    </source>
</evidence>
<dbReference type="Gene3D" id="1.20.1250.20">
    <property type="entry name" value="MFS general substrate transporter like domains"/>
    <property type="match status" value="1"/>
</dbReference>
<dbReference type="InterPro" id="IPR020846">
    <property type="entry name" value="MFS_dom"/>
</dbReference>
<evidence type="ECO:0000259" key="8">
    <source>
        <dbReference type="PROSITE" id="PS50850"/>
    </source>
</evidence>
<dbReference type="OrthoDB" id="9812221at2"/>
<keyword evidence="5 7" id="KW-1133">Transmembrane helix</keyword>
<dbReference type="SUPFAM" id="SSF103473">
    <property type="entry name" value="MFS general substrate transporter"/>
    <property type="match status" value="1"/>
</dbReference>
<keyword evidence="10" id="KW-1185">Reference proteome</keyword>
<proteinExistence type="predicted"/>
<dbReference type="GO" id="GO:0022857">
    <property type="term" value="F:transmembrane transporter activity"/>
    <property type="evidence" value="ECO:0007669"/>
    <property type="project" value="InterPro"/>
</dbReference>
<dbReference type="PROSITE" id="PS50850">
    <property type="entry name" value="MFS"/>
    <property type="match status" value="1"/>
</dbReference>
<keyword evidence="6 7" id="KW-0472">Membrane</keyword>
<evidence type="ECO:0000256" key="7">
    <source>
        <dbReference type="SAM" id="Phobius"/>
    </source>
</evidence>
<evidence type="ECO:0000256" key="5">
    <source>
        <dbReference type="ARBA" id="ARBA00022989"/>
    </source>
</evidence>
<dbReference type="EMBL" id="DF968005">
    <property type="protein sequence ID" value="GAP00325.1"/>
    <property type="molecule type" value="Genomic_DNA"/>
</dbReference>
<protein>
    <submittedName>
        <fullName evidence="9">MFS transporter permease</fullName>
    </submittedName>
</protein>
<feature type="transmembrane region" description="Helical" evidence="7">
    <location>
        <begin position="324"/>
        <end position="342"/>
    </location>
</feature>
<evidence type="ECO:0000313" key="9">
    <source>
        <dbReference type="EMBL" id="GAP00325.1"/>
    </source>
</evidence>
<feature type="transmembrane region" description="Helical" evidence="7">
    <location>
        <begin position="9"/>
        <end position="29"/>
    </location>
</feature>
<feature type="domain" description="Major facilitator superfamily (MFS) profile" evidence="8">
    <location>
        <begin position="10"/>
        <end position="445"/>
    </location>
</feature>
<dbReference type="CDD" id="cd17321">
    <property type="entry name" value="MFS_MMR_MDR_like"/>
    <property type="match status" value="1"/>
</dbReference>
<dbReference type="Gene3D" id="1.20.1720.10">
    <property type="entry name" value="Multidrug resistance protein D"/>
    <property type="match status" value="1"/>
</dbReference>
<keyword evidence="4 7" id="KW-0812">Transmembrane</keyword>